<dbReference type="PANTHER" id="PTHR10746">
    <property type="entry name" value="50S RIBOSOMAL PROTEIN L4"/>
    <property type="match status" value="1"/>
</dbReference>
<dbReference type="PANTHER" id="PTHR10746:SF6">
    <property type="entry name" value="LARGE RIBOSOMAL SUBUNIT PROTEIN UL4M"/>
    <property type="match status" value="1"/>
</dbReference>
<dbReference type="InParanoid" id="A0A3N4M839"/>
<keyword evidence="7" id="KW-1185">Reference proteome</keyword>
<dbReference type="InterPro" id="IPR002136">
    <property type="entry name" value="Ribosomal_uL4"/>
</dbReference>
<dbReference type="GO" id="GO:0003735">
    <property type="term" value="F:structural constituent of ribosome"/>
    <property type="evidence" value="ECO:0007669"/>
    <property type="project" value="InterPro"/>
</dbReference>
<dbReference type="InterPro" id="IPR023574">
    <property type="entry name" value="Ribosomal_uL4_dom_sf"/>
</dbReference>
<dbReference type="NCBIfam" id="TIGR03953">
    <property type="entry name" value="rplD_bact"/>
    <property type="match status" value="1"/>
</dbReference>
<dbReference type="InterPro" id="IPR013005">
    <property type="entry name" value="Ribosomal_uL4-like"/>
</dbReference>
<evidence type="ECO:0000256" key="2">
    <source>
        <dbReference type="ARBA" id="ARBA00022980"/>
    </source>
</evidence>
<dbReference type="SUPFAM" id="SSF52166">
    <property type="entry name" value="Ribosomal protein L4"/>
    <property type="match status" value="1"/>
</dbReference>
<keyword evidence="2 6" id="KW-0689">Ribosomal protein</keyword>
<dbReference type="AlphaFoldDB" id="A0A3N4M839"/>
<dbReference type="Pfam" id="PF00573">
    <property type="entry name" value="Ribosomal_L4"/>
    <property type="match status" value="1"/>
</dbReference>
<organism evidence="6 7">
    <name type="scientific">Terfezia boudieri ATCC MYA-4762</name>
    <dbReference type="NCBI Taxonomy" id="1051890"/>
    <lineage>
        <taxon>Eukaryota</taxon>
        <taxon>Fungi</taxon>
        <taxon>Dikarya</taxon>
        <taxon>Ascomycota</taxon>
        <taxon>Pezizomycotina</taxon>
        <taxon>Pezizomycetes</taxon>
        <taxon>Pezizales</taxon>
        <taxon>Pezizaceae</taxon>
        <taxon>Terfezia</taxon>
    </lineage>
</organism>
<accession>A0A3N4M839</accession>
<dbReference type="GO" id="GO:0006412">
    <property type="term" value="P:translation"/>
    <property type="evidence" value="ECO:0007669"/>
    <property type="project" value="InterPro"/>
</dbReference>
<comment type="similarity">
    <text evidence="1">Belongs to the universal ribosomal protein uL4 family.</text>
</comment>
<dbReference type="EMBL" id="ML121527">
    <property type="protein sequence ID" value="RPB29818.1"/>
    <property type="molecule type" value="Genomic_DNA"/>
</dbReference>
<dbReference type="GO" id="GO:0005840">
    <property type="term" value="C:ribosome"/>
    <property type="evidence" value="ECO:0007669"/>
    <property type="project" value="UniProtKB-KW"/>
</dbReference>
<keyword evidence="3" id="KW-0687">Ribonucleoprotein</keyword>
<gene>
    <name evidence="6" type="ORF">L211DRAFT_832521</name>
</gene>
<evidence type="ECO:0000313" key="6">
    <source>
        <dbReference type="EMBL" id="RPB29818.1"/>
    </source>
</evidence>
<dbReference type="OrthoDB" id="275876at2759"/>
<sequence>MAARTFIPSGSRCLRMGVGRTAGLAEELAKLSLFPVPRLSRSLATEVSAPSALVQTIPPEPPKPQPKFYTKPPTVLATVYKFPTLEPLAFETYPSTFLQALLRRDILHRAIIYEGDKTRRGRAQTKTRSEIHGSGRKLRPQKGSGRARLGDKSSPMLRGGAKAHGPKARDFSTGLPRKVYDMAFRIAFSYRYRRGDLIVVDELSGHLFPDAWYVKDLLKQNAWGRENKNTMFITMRKNVGLSGALGRLEKEGRALSVEEVDCKNLLEMGRVVIEKSALEYFLEKRWSPEVKV</sequence>
<dbReference type="STRING" id="1051890.A0A3N4M839"/>
<evidence type="ECO:0000256" key="4">
    <source>
        <dbReference type="ARBA" id="ARBA00040565"/>
    </source>
</evidence>
<evidence type="ECO:0000256" key="5">
    <source>
        <dbReference type="SAM" id="MobiDB-lite"/>
    </source>
</evidence>
<reference evidence="6 7" key="1">
    <citation type="journal article" date="2018" name="Nat. Ecol. Evol.">
        <title>Pezizomycetes genomes reveal the molecular basis of ectomycorrhizal truffle lifestyle.</title>
        <authorList>
            <person name="Murat C."/>
            <person name="Payen T."/>
            <person name="Noel B."/>
            <person name="Kuo A."/>
            <person name="Morin E."/>
            <person name="Chen J."/>
            <person name="Kohler A."/>
            <person name="Krizsan K."/>
            <person name="Balestrini R."/>
            <person name="Da Silva C."/>
            <person name="Montanini B."/>
            <person name="Hainaut M."/>
            <person name="Levati E."/>
            <person name="Barry K.W."/>
            <person name="Belfiori B."/>
            <person name="Cichocki N."/>
            <person name="Clum A."/>
            <person name="Dockter R.B."/>
            <person name="Fauchery L."/>
            <person name="Guy J."/>
            <person name="Iotti M."/>
            <person name="Le Tacon F."/>
            <person name="Lindquist E.A."/>
            <person name="Lipzen A."/>
            <person name="Malagnac F."/>
            <person name="Mello A."/>
            <person name="Molinier V."/>
            <person name="Miyauchi S."/>
            <person name="Poulain J."/>
            <person name="Riccioni C."/>
            <person name="Rubini A."/>
            <person name="Sitrit Y."/>
            <person name="Splivallo R."/>
            <person name="Traeger S."/>
            <person name="Wang M."/>
            <person name="Zifcakova L."/>
            <person name="Wipf D."/>
            <person name="Zambonelli A."/>
            <person name="Paolocci F."/>
            <person name="Nowrousian M."/>
            <person name="Ottonello S."/>
            <person name="Baldrian P."/>
            <person name="Spatafora J.W."/>
            <person name="Henrissat B."/>
            <person name="Nagy L.G."/>
            <person name="Aury J.M."/>
            <person name="Wincker P."/>
            <person name="Grigoriev I.V."/>
            <person name="Bonfante P."/>
            <person name="Martin F.M."/>
        </authorList>
    </citation>
    <scope>NUCLEOTIDE SEQUENCE [LARGE SCALE GENOMIC DNA]</scope>
    <source>
        <strain evidence="6 7">ATCC MYA-4762</strain>
    </source>
</reference>
<dbReference type="Gene3D" id="3.40.1370.10">
    <property type="match status" value="1"/>
</dbReference>
<name>A0A3N4M839_9PEZI</name>
<proteinExistence type="inferred from homology"/>
<evidence type="ECO:0000256" key="1">
    <source>
        <dbReference type="ARBA" id="ARBA00010528"/>
    </source>
</evidence>
<protein>
    <recommendedName>
        <fullName evidence="4">Large ribosomal subunit protein uL4m</fullName>
    </recommendedName>
</protein>
<evidence type="ECO:0000313" key="7">
    <source>
        <dbReference type="Proteomes" id="UP000267821"/>
    </source>
</evidence>
<dbReference type="FunCoup" id="A0A3N4M839">
    <property type="interactions" value="298"/>
</dbReference>
<dbReference type="Proteomes" id="UP000267821">
    <property type="component" value="Unassembled WGS sequence"/>
</dbReference>
<evidence type="ECO:0000256" key="3">
    <source>
        <dbReference type="ARBA" id="ARBA00023274"/>
    </source>
</evidence>
<dbReference type="GO" id="GO:1990904">
    <property type="term" value="C:ribonucleoprotein complex"/>
    <property type="evidence" value="ECO:0007669"/>
    <property type="project" value="UniProtKB-KW"/>
</dbReference>
<feature type="region of interest" description="Disordered" evidence="5">
    <location>
        <begin position="118"/>
        <end position="168"/>
    </location>
</feature>